<dbReference type="InterPro" id="IPR013762">
    <property type="entry name" value="Integrase-like_cat_sf"/>
</dbReference>
<dbReference type="RefSeq" id="WP_189458115.1">
    <property type="nucleotide sequence ID" value="NZ_BMYO01000001.1"/>
</dbReference>
<dbReference type="Gene3D" id="1.10.443.10">
    <property type="entry name" value="Intergrase catalytic core"/>
    <property type="match status" value="1"/>
</dbReference>
<name>A0ABQ3GVT5_9NEIS</name>
<dbReference type="Proteomes" id="UP000604737">
    <property type="component" value="Unassembled WGS sequence"/>
</dbReference>
<dbReference type="InterPro" id="IPR011010">
    <property type="entry name" value="DNA_brk_join_enz"/>
</dbReference>
<evidence type="ECO:0008006" key="5">
    <source>
        <dbReference type="Google" id="ProtNLM"/>
    </source>
</evidence>
<feature type="region of interest" description="Disordered" evidence="2">
    <location>
        <begin position="353"/>
        <end position="375"/>
    </location>
</feature>
<organism evidence="3 4">
    <name type="scientific">Jeongeupia chitinilytica</name>
    <dbReference type="NCBI Taxonomy" id="1041641"/>
    <lineage>
        <taxon>Bacteria</taxon>
        <taxon>Pseudomonadati</taxon>
        <taxon>Pseudomonadota</taxon>
        <taxon>Betaproteobacteria</taxon>
        <taxon>Neisseriales</taxon>
        <taxon>Chitinibacteraceae</taxon>
        <taxon>Jeongeupia</taxon>
    </lineage>
</organism>
<accession>A0ABQ3GVT5</accession>
<evidence type="ECO:0000256" key="1">
    <source>
        <dbReference type="ARBA" id="ARBA00023172"/>
    </source>
</evidence>
<dbReference type="EMBL" id="BMYO01000001">
    <property type="protein sequence ID" value="GHD55018.1"/>
    <property type="molecule type" value="Genomic_DNA"/>
</dbReference>
<evidence type="ECO:0000313" key="4">
    <source>
        <dbReference type="Proteomes" id="UP000604737"/>
    </source>
</evidence>
<sequence>MMVNDETTNQAEALSVEELKRMRTDRDALRKIVNAEKYDWSKSTLNQYSAIWERVRKSNLNPLVFLNACASKPSYDQTRAAIRFRCLEKSKQYLVDWGRLDQGSDAENYPALVELNKKILEVYNFLSVILPKRACDEIARSGKSEFQCKVDKGVIKPGKTKKKGKRRSIIGLSNDWQVAVLKKIPEQHREAFVIQTLTGCRPRELKLGVEIGFDPNTQEYRILIQGAKVTAKNGQPTRTIRVVLDEAHEVYRDVLDQLVQQQAQQQKQYVMMQTTKAYGMAVTRAAAKLEMKKLSPYSLRHQVASDLKASDRFTEEQVAEVMGHCSTKTQGCYGRKSTGGHCAVVGADAARQVRTASRTTATRSRTGSSTDNEPE</sequence>
<evidence type="ECO:0000313" key="3">
    <source>
        <dbReference type="EMBL" id="GHD55018.1"/>
    </source>
</evidence>
<proteinExistence type="predicted"/>
<evidence type="ECO:0000256" key="2">
    <source>
        <dbReference type="SAM" id="MobiDB-lite"/>
    </source>
</evidence>
<reference evidence="4" key="1">
    <citation type="journal article" date="2019" name="Int. J. Syst. Evol. Microbiol.">
        <title>The Global Catalogue of Microorganisms (GCM) 10K type strain sequencing project: providing services to taxonomists for standard genome sequencing and annotation.</title>
        <authorList>
            <consortium name="The Broad Institute Genomics Platform"/>
            <consortium name="The Broad Institute Genome Sequencing Center for Infectious Disease"/>
            <person name="Wu L."/>
            <person name="Ma J."/>
        </authorList>
    </citation>
    <scope>NUCLEOTIDE SEQUENCE [LARGE SCALE GENOMIC DNA]</scope>
    <source>
        <strain evidence="4">KCTC 23701</strain>
    </source>
</reference>
<keyword evidence="1" id="KW-0233">DNA recombination</keyword>
<protein>
    <recommendedName>
        <fullName evidence="5">Tyr recombinase domain-containing protein</fullName>
    </recommendedName>
</protein>
<comment type="caution">
    <text evidence="3">The sequence shown here is derived from an EMBL/GenBank/DDBJ whole genome shotgun (WGS) entry which is preliminary data.</text>
</comment>
<gene>
    <name evidence="3" type="ORF">GCM10007350_00110</name>
</gene>
<dbReference type="SUPFAM" id="SSF56349">
    <property type="entry name" value="DNA breaking-rejoining enzymes"/>
    <property type="match status" value="1"/>
</dbReference>
<keyword evidence="4" id="KW-1185">Reference proteome</keyword>